<reference evidence="1 2" key="1">
    <citation type="submission" date="2019-04" db="EMBL/GenBank/DDBJ databases">
        <title>Cohnella sp. nov. isolated from preserved vegetables.</title>
        <authorList>
            <person name="Lin S.-Y."/>
            <person name="Hung M.-H."/>
            <person name="Young C.-C."/>
        </authorList>
    </citation>
    <scope>NUCLEOTIDE SEQUENCE [LARGE SCALE GENOMIC DNA]</scope>
    <source>
        <strain evidence="1 2">CC-MHH1044</strain>
    </source>
</reference>
<accession>A0A4S4C4L8</accession>
<dbReference type="AlphaFoldDB" id="A0A4S4C4L8"/>
<evidence type="ECO:0000313" key="1">
    <source>
        <dbReference type="EMBL" id="THF82747.1"/>
    </source>
</evidence>
<keyword evidence="2" id="KW-1185">Reference proteome</keyword>
<comment type="caution">
    <text evidence="1">The sequence shown here is derived from an EMBL/GenBank/DDBJ whole genome shotgun (WGS) entry which is preliminary data.</text>
</comment>
<evidence type="ECO:0008006" key="3">
    <source>
        <dbReference type="Google" id="ProtNLM"/>
    </source>
</evidence>
<proteinExistence type="predicted"/>
<dbReference type="OrthoDB" id="1766002at2"/>
<organism evidence="1 2">
    <name type="scientific">Cohnella fermenti</name>
    <dbReference type="NCBI Taxonomy" id="2565925"/>
    <lineage>
        <taxon>Bacteria</taxon>
        <taxon>Bacillati</taxon>
        <taxon>Bacillota</taxon>
        <taxon>Bacilli</taxon>
        <taxon>Bacillales</taxon>
        <taxon>Paenibacillaceae</taxon>
        <taxon>Cohnella</taxon>
    </lineage>
</organism>
<name>A0A4S4C4L8_9BACL</name>
<sequence length="347" mass="40622">MKRKEQLKLDQLLRLLFKLSKRSTIDLINGLFGDSFAYEDVPSIHYSNVEMIADDLSRLIGDFHVKLVTTKGTYRYHVEFQTLNDQSMAIRMFRYGFEMALEKAATDDKGDASTQDPRLPLIVFPRQVVVFLEENDAIGESVAFRLQLPDGQEVVYEVPAVRYWQWSLQDLRKSRMYALLPLQVFKSRKQIRSIADSRKPEEEKRRLIERCFADLKEVVRQTVAMIAELHDQEVLPTRDMDRLIRAMSTILNYLYRKYGEPYHQTEKEVFVLIKSFYDPEIRKQAREEGKKIGLEEGRLEGRLESKLLVAQRMLSLNIDLQLIVQATELSVEEVERLRHVDNNGSEE</sequence>
<gene>
    <name evidence="1" type="ORF">E6C55_06715</name>
</gene>
<protein>
    <recommendedName>
        <fullName evidence="3">Transposase</fullName>
    </recommendedName>
</protein>
<dbReference type="RefSeq" id="WP_136369008.1">
    <property type="nucleotide sequence ID" value="NZ_SSOB01000006.1"/>
</dbReference>
<evidence type="ECO:0000313" key="2">
    <source>
        <dbReference type="Proteomes" id="UP000310636"/>
    </source>
</evidence>
<dbReference type="EMBL" id="SSOB01000006">
    <property type="protein sequence ID" value="THF82747.1"/>
    <property type="molecule type" value="Genomic_DNA"/>
</dbReference>
<dbReference type="Proteomes" id="UP000310636">
    <property type="component" value="Unassembled WGS sequence"/>
</dbReference>